<dbReference type="AlphaFoldDB" id="A0A409X0V8"/>
<proteinExistence type="predicted"/>
<dbReference type="PANTHER" id="PTHR43439">
    <property type="entry name" value="PHENYLACETATE-COENZYME A LIGASE"/>
    <property type="match status" value="1"/>
</dbReference>
<keyword evidence="2" id="KW-0597">Phosphoprotein</keyword>
<reference evidence="4 5" key="1">
    <citation type="journal article" date="2018" name="Evol. Lett.">
        <title>Horizontal gene cluster transfer increased hallucinogenic mushroom diversity.</title>
        <authorList>
            <person name="Reynolds H.T."/>
            <person name="Vijayakumar V."/>
            <person name="Gluck-Thaler E."/>
            <person name="Korotkin H.B."/>
            <person name="Matheny P.B."/>
            <person name="Slot J.C."/>
        </authorList>
    </citation>
    <scope>NUCLEOTIDE SEQUENCE [LARGE SCALE GENOMIC DNA]</scope>
    <source>
        <strain evidence="4 5">2631</strain>
    </source>
</reference>
<keyword evidence="5" id="KW-1185">Reference proteome</keyword>
<dbReference type="Pfam" id="PF00501">
    <property type="entry name" value="AMP-binding"/>
    <property type="match status" value="1"/>
</dbReference>
<dbReference type="InterPro" id="IPR051414">
    <property type="entry name" value="Adenylate-forming_Reductase"/>
</dbReference>
<keyword evidence="1" id="KW-0596">Phosphopantetheine</keyword>
<name>A0A409X0V8_PSICY</name>
<evidence type="ECO:0000313" key="5">
    <source>
        <dbReference type="Proteomes" id="UP000283269"/>
    </source>
</evidence>
<protein>
    <recommendedName>
        <fullName evidence="3">AMP-dependent synthetase/ligase domain-containing protein</fullName>
    </recommendedName>
</protein>
<comment type="caution">
    <text evidence="4">The sequence shown here is derived from an EMBL/GenBank/DDBJ whole genome shotgun (WGS) entry which is preliminary data.</text>
</comment>
<dbReference type="InterPro" id="IPR000873">
    <property type="entry name" value="AMP-dep_synth/lig_dom"/>
</dbReference>
<dbReference type="OrthoDB" id="429813at2759"/>
<evidence type="ECO:0000313" key="4">
    <source>
        <dbReference type="EMBL" id="PPQ84428.1"/>
    </source>
</evidence>
<evidence type="ECO:0000256" key="1">
    <source>
        <dbReference type="ARBA" id="ARBA00022450"/>
    </source>
</evidence>
<dbReference type="PANTHER" id="PTHR43439:SF2">
    <property type="entry name" value="ENZYME, PUTATIVE (JCVI)-RELATED"/>
    <property type="match status" value="1"/>
</dbReference>
<organism evidence="4 5">
    <name type="scientific">Psilocybe cyanescens</name>
    <dbReference type="NCBI Taxonomy" id="93625"/>
    <lineage>
        <taxon>Eukaryota</taxon>
        <taxon>Fungi</taxon>
        <taxon>Dikarya</taxon>
        <taxon>Basidiomycota</taxon>
        <taxon>Agaricomycotina</taxon>
        <taxon>Agaricomycetes</taxon>
        <taxon>Agaricomycetidae</taxon>
        <taxon>Agaricales</taxon>
        <taxon>Agaricineae</taxon>
        <taxon>Strophariaceae</taxon>
        <taxon>Psilocybe</taxon>
    </lineage>
</organism>
<feature type="domain" description="AMP-dependent synthetase/ligase" evidence="3">
    <location>
        <begin position="28"/>
        <end position="369"/>
    </location>
</feature>
<dbReference type="InterPro" id="IPR042099">
    <property type="entry name" value="ANL_N_sf"/>
</dbReference>
<dbReference type="Gene3D" id="3.40.50.12780">
    <property type="entry name" value="N-terminal domain of ligase-like"/>
    <property type="match status" value="1"/>
</dbReference>
<gene>
    <name evidence="4" type="ORF">CVT25_011255</name>
</gene>
<accession>A0A409X0V8</accession>
<sequence length="577" mass="64105">MTGSTRNDSRFISPPIDLPLEFVFDFHYKENPNHSAFTYPTKDDKRLRTCTYKEFIPAVHRAGQAISNSIGLQRSKSTAVFPVVVVILKTDTVTYMTVLAGLLRAGYTAFPISPRFSPIVVAHLLKESRPVAIVVDTTTKDLANQALTGSTDGYKPLLCELPPFSVLYSKDDTYISLPRHDRKPEDISIITHSSSSSAIFPKVISWSSSAVTHHGEIKGMVALQHAVSGANEEPDMPVHQLAGQILGCFALELFHSFGMAMFFMTIRRGCVMGVMDPAEPTSILPADMNDVFQCFERTQPDFLMSNARAVELWAEDPKKVLALSNSPTKIFYGGRFLNKGVGNSLVRYGVKLCSSYGGTECGPITILPHFQGEDWEYWTVYPRPDINFISRGDGLAELIVVPTDEPNYLGATNTTWKGKPAYNPGDLFFPHPTKPHTYKMFGRSADQILLATGESINPVEIAVESELIRHSLISNAIMFGHSRFKVGVVIEPVWMQGSVQANNMSEKIFIDEIWPAIQEINLTSPSYANISRNMIIVADSKKPISISAKGLPRRPVVWLHYQDEIDALYVADLRVPR</sequence>
<dbReference type="Proteomes" id="UP000283269">
    <property type="component" value="Unassembled WGS sequence"/>
</dbReference>
<dbReference type="Pfam" id="PF23562">
    <property type="entry name" value="AMP-binding_C_3"/>
    <property type="match status" value="1"/>
</dbReference>
<dbReference type="SUPFAM" id="SSF56801">
    <property type="entry name" value="Acetyl-CoA synthetase-like"/>
    <property type="match status" value="1"/>
</dbReference>
<dbReference type="EMBL" id="NHYD01002874">
    <property type="protein sequence ID" value="PPQ84428.1"/>
    <property type="molecule type" value="Genomic_DNA"/>
</dbReference>
<dbReference type="InParanoid" id="A0A409X0V8"/>
<evidence type="ECO:0000259" key="3">
    <source>
        <dbReference type="Pfam" id="PF00501"/>
    </source>
</evidence>
<evidence type="ECO:0000256" key="2">
    <source>
        <dbReference type="ARBA" id="ARBA00022553"/>
    </source>
</evidence>